<sequence length="37" mass="4021">MTIYIALSFTHTHIVSSLSIADYKITNSIAGLNAHTD</sequence>
<dbReference type="AlphaFoldDB" id="A0A0A9T2K5"/>
<reference evidence="1" key="2">
    <citation type="journal article" date="2015" name="Data Brief">
        <title>Shoot transcriptome of the giant reed, Arundo donax.</title>
        <authorList>
            <person name="Barrero R.A."/>
            <person name="Guerrero F.D."/>
            <person name="Moolhuijzen P."/>
            <person name="Goolsby J.A."/>
            <person name="Tidwell J."/>
            <person name="Bellgard S.E."/>
            <person name="Bellgard M.I."/>
        </authorList>
    </citation>
    <scope>NUCLEOTIDE SEQUENCE</scope>
    <source>
        <tissue evidence="1">Shoot tissue taken approximately 20 cm above the soil surface</tissue>
    </source>
</reference>
<accession>A0A0A9T2K5</accession>
<proteinExistence type="predicted"/>
<dbReference type="EMBL" id="GBRH01231526">
    <property type="protein sequence ID" value="JAD66369.1"/>
    <property type="molecule type" value="Transcribed_RNA"/>
</dbReference>
<reference evidence="1" key="1">
    <citation type="submission" date="2014-09" db="EMBL/GenBank/DDBJ databases">
        <authorList>
            <person name="Magalhaes I.L.F."/>
            <person name="Oliveira U."/>
            <person name="Santos F.R."/>
            <person name="Vidigal T.H.D.A."/>
            <person name="Brescovit A.D."/>
            <person name="Santos A.J."/>
        </authorList>
    </citation>
    <scope>NUCLEOTIDE SEQUENCE</scope>
    <source>
        <tissue evidence="1">Shoot tissue taken approximately 20 cm above the soil surface</tissue>
    </source>
</reference>
<organism evidence="1">
    <name type="scientific">Arundo donax</name>
    <name type="common">Giant reed</name>
    <name type="synonym">Donax arundinaceus</name>
    <dbReference type="NCBI Taxonomy" id="35708"/>
    <lineage>
        <taxon>Eukaryota</taxon>
        <taxon>Viridiplantae</taxon>
        <taxon>Streptophyta</taxon>
        <taxon>Embryophyta</taxon>
        <taxon>Tracheophyta</taxon>
        <taxon>Spermatophyta</taxon>
        <taxon>Magnoliopsida</taxon>
        <taxon>Liliopsida</taxon>
        <taxon>Poales</taxon>
        <taxon>Poaceae</taxon>
        <taxon>PACMAD clade</taxon>
        <taxon>Arundinoideae</taxon>
        <taxon>Arundineae</taxon>
        <taxon>Arundo</taxon>
    </lineage>
</organism>
<name>A0A0A9T2K5_ARUDO</name>
<protein>
    <submittedName>
        <fullName evidence="1">Uncharacterized protein</fullName>
    </submittedName>
</protein>
<evidence type="ECO:0000313" key="1">
    <source>
        <dbReference type="EMBL" id="JAD66369.1"/>
    </source>
</evidence>